<dbReference type="AlphaFoldDB" id="A0A5D2ZP81"/>
<evidence type="ECO:0000313" key="11">
    <source>
        <dbReference type="EMBL" id="TYJ39401.1"/>
    </source>
</evidence>
<dbReference type="GO" id="GO:0004674">
    <property type="term" value="F:protein serine/threonine kinase activity"/>
    <property type="evidence" value="ECO:0007669"/>
    <property type="project" value="UniProtKB-KW"/>
</dbReference>
<dbReference type="Pfam" id="PF00069">
    <property type="entry name" value="Pkinase"/>
    <property type="match status" value="1"/>
</dbReference>
<keyword evidence="9" id="KW-0812">Transmembrane</keyword>
<evidence type="ECO:0000256" key="5">
    <source>
        <dbReference type="ARBA" id="ARBA00022840"/>
    </source>
</evidence>
<sequence>MAPMGLFIVPLMIIKMLQLSCWTGARMVSPQLLKLLLYEHHFGKRLLFGTSLIILMLQSLSYLHSRKIVHRDVKIENMLLDGHRNLKIADFGVARVEAQNPESQMGKLFVEEDVLKCWLRWLPFQVCKKYIYIMSTAKKL</sequence>
<keyword evidence="9" id="KW-1133">Transmembrane helix</keyword>
<dbReference type="PROSITE" id="PS50011">
    <property type="entry name" value="PROTEIN_KINASE_DOM"/>
    <property type="match status" value="1"/>
</dbReference>
<proteinExistence type="predicted"/>
<gene>
    <name evidence="11" type="ORF">E1A91_A04G067900v1</name>
</gene>
<dbReference type="InterPro" id="IPR008271">
    <property type="entry name" value="Ser/Thr_kinase_AS"/>
</dbReference>
<evidence type="ECO:0000256" key="2">
    <source>
        <dbReference type="ARBA" id="ARBA00022679"/>
    </source>
</evidence>
<feature type="binding site" evidence="7">
    <location>
        <position position="90"/>
    </location>
    <ligand>
        <name>ATP</name>
        <dbReference type="ChEBI" id="CHEBI:30616"/>
    </ligand>
</feature>
<dbReference type="Proteomes" id="UP000323597">
    <property type="component" value="Chromosome A04"/>
</dbReference>
<organism evidence="11 12">
    <name type="scientific">Gossypium mustelinum</name>
    <name type="common">Cotton</name>
    <name type="synonym">Gossypium caicoense</name>
    <dbReference type="NCBI Taxonomy" id="34275"/>
    <lineage>
        <taxon>Eukaryota</taxon>
        <taxon>Viridiplantae</taxon>
        <taxon>Streptophyta</taxon>
        <taxon>Embryophyta</taxon>
        <taxon>Tracheophyta</taxon>
        <taxon>Spermatophyta</taxon>
        <taxon>Magnoliopsida</taxon>
        <taxon>eudicotyledons</taxon>
        <taxon>Gunneridae</taxon>
        <taxon>Pentapetalae</taxon>
        <taxon>rosids</taxon>
        <taxon>malvids</taxon>
        <taxon>Malvales</taxon>
        <taxon>Malvaceae</taxon>
        <taxon>Malvoideae</taxon>
        <taxon>Gossypium</taxon>
    </lineage>
</organism>
<reference evidence="11 12" key="1">
    <citation type="submission" date="2019-07" db="EMBL/GenBank/DDBJ databases">
        <title>WGS assembly of Gossypium mustelinum.</title>
        <authorList>
            <person name="Chen Z.J."/>
            <person name="Sreedasyam A."/>
            <person name="Ando A."/>
            <person name="Song Q."/>
            <person name="De L."/>
            <person name="Hulse-Kemp A."/>
            <person name="Ding M."/>
            <person name="Ye W."/>
            <person name="Kirkbride R."/>
            <person name="Jenkins J."/>
            <person name="Plott C."/>
            <person name="Lovell J."/>
            <person name="Lin Y.-M."/>
            <person name="Vaughn R."/>
            <person name="Liu B."/>
            <person name="Li W."/>
            <person name="Simpson S."/>
            <person name="Scheffler B."/>
            <person name="Saski C."/>
            <person name="Grover C."/>
            <person name="Hu G."/>
            <person name="Conover J."/>
            <person name="Carlson J."/>
            <person name="Shu S."/>
            <person name="Boston L."/>
            <person name="Williams M."/>
            <person name="Peterson D."/>
            <person name="Mcgee K."/>
            <person name="Jones D."/>
            <person name="Wendel J."/>
            <person name="Stelly D."/>
            <person name="Grimwood J."/>
            <person name="Schmutz J."/>
        </authorList>
    </citation>
    <scope>NUCLEOTIDE SEQUENCE [LARGE SCALE GENOMIC DNA]</scope>
    <source>
        <strain evidence="11">1408120.09</strain>
    </source>
</reference>
<evidence type="ECO:0000256" key="6">
    <source>
        <dbReference type="PIRSR" id="PIRSR630616-1"/>
    </source>
</evidence>
<feature type="active site" description="Proton acceptor" evidence="6">
    <location>
        <position position="72"/>
    </location>
</feature>
<keyword evidence="3 7" id="KW-0547">Nucleotide-binding</keyword>
<protein>
    <recommendedName>
        <fullName evidence="10">Protein kinase domain-containing protein</fullName>
    </recommendedName>
</protein>
<keyword evidence="1" id="KW-0723">Serine/threonine-protein kinase</keyword>
<evidence type="ECO:0000256" key="3">
    <source>
        <dbReference type="ARBA" id="ARBA00022741"/>
    </source>
</evidence>
<keyword evidence="4" id="KW-0418">Kinase</keyword>
<feature type="transmembrane region" description="Helical" evidence="9">
    <location>
        <begin position="6"/>
        <end position="25"/>
    </location>
</feature>
<dbReference type="PANTHER" id="PTHR24350">
    <property type="entry name" value="SERINE/THREONINE-PROTEIN KINASE IAL-RELATED"/>
    <property type="match status" value="1"/>
</dbReference>
<evidence type="ECO:0000313" key="12">
    <source>
        <dbReference type="Proteomes" id="UP000323597"/>
    </source>
</evidence>
<evidence type="ECO:0000256" key="7">
    <source>
        <dbReference type="PIRSR" id="PIRSR630616-2"/>
    </source>
</evidence>
<dbReference type="SUPFAM" id="SSF56112">
    <property type="entry name" value="Protein kinase-like (PK-like)"/>
    <property type="match status" value="1"/>
</dbReference>
<keyword evidence="12" id="KW-1185">Reference proteome</keyword>
<feature type="domain" description="Protein kinase" evidence="10">
    <location>
        <begin position="1"/>
        <end position="140"/>
    </location>
</feature>
<keyword evidence="2" id="KW-0808">Transferase</keyword>
<dbReference type="GO" id="GO:0005524">
    <property type="term" value="F:ATP binding"/>
    <property type="evidence" value="ECO:0007669"/>
    <property type="project" value="UniProtKB-KW"/>
</dbReference>
<feature type="transmembrane region" description="Helical" evidence="9">
    <location>
        <begin position="46"/>
        <end position="64"/>
    </location>
</feature>
<evidence type="ECO:0000256" key="8">
    <source>
        <dbReference type="PIRSR" id="PIRSR630616-3"/>
    </source>
</evidence>
<evidence type="ECO:0000259" key="10">
    <source>
        <dbReference type="PROSITE" id="PS50011"/>
    </source>
</evidence>
<dbReference type="InterPro" id="IPR030616">
    <property type="entry name" value="Aur-like"/>
</dbReference>
<name>A0A5D2ZP81_GOSMU</name>
<dbReference type="InterPro" id="IPR011009">
    <property type="entry name" value="Kinase-like_dom_sf"/>
</dbReference>
<evidence type="ECO:0000256" key="9">
    <source>
        <dbReference type="SAM" id="Phobius"/>
    </source>
</evidence>
<feature type="cross-link" description="Glycyl lysine isopeptide (Lys-Gly) (interchain with G-Cter in SUMO2)" evidence="8">
    <location>
        <position position="74"/>
    </location>
</feature>
<feature type="binding site" evidence="7">
    <location>
        <begin position="76"/>
        <end position="77"/>
    </location>
    <ligand>
        <name>ATP</name>
        <dbReference type="ChEBI" id="CHEBI:30616"/>
    </ligand>
</feature>
<accession>A0A5D2ZP81</accession>
<dbReference type="Gene3D" id="1.10.510.10">
    <property type="entry name" value="Transferase(Phosphotransferase) domain 1"/>
    <property type="match status" value="1"/>
</dbReference>
<keyword evidence="5 7" id="KW-0067">ATP-binding</keyword>
<dbReference type="InterPro" id="IPR000719">
    <property type="entry name" value="Prot_kinase_dom"/>
</dbReference>
<keyword evidence="9" id="KW-0472">Membrane</keyword>
<dbReference type="PROSITE" id="PS00108">
    <property type="entry name" value="PROTEIN_KINASE_ST"/>
    <property type="match status" value="1"/>
</dbReference>
<evidence type="ECO:0000256" key="1">
    <source>
        <dbReference type="ARBA" id="ARBA00022527"/>
    </source>
</evidence>
<dbReference type="EMBL" id="CM017639">
    <property type="protein sequence ID" value="TYJ39401.1"/>
    <property type="molecule type" value="Genomic_DNA"/>
</dbReference>
<evidence type="ECO:0000256" key="4">
    <source>
        <dbReference type="ARBA" id="ARBA00022777"/>
    </source>
</evidence>